<comment type="caution">
    <text evidence="2">The sequence shown here is derived from an EMBL/GenBank/DDBJ whole genome shotgun (WGS) entry which is preliminary data.</text>
</comment>
<protein>
    <submittedName>
        <fullName evidence="2">Uncharacterized protein</fullName>
    </submittedName>
</protein>
<reference evidence="2" key="1">
    <citation type="submission" date="2013-11" db="EMBL/GenBank/DDBJ databases">
        <title>Draft genome sequence and annotation of the entomopathogenic bacteria, Xenorhabdus cabanillasi strain JM26 and Xenorhabdus szentirmai strain DSM 16338.</title>
        <authorList>
            <person name="Gualtieri M."/>
            <person name="Ogier J.C."/>
            <person name="Pages S."/>
            <person name="Givaudan A."/>
            <person name="Gaudriault S."/>
        </authorList>
    </citation>
    <scope>NUCLEOTIDE SEQUENCE [LARGE SCALE GENOMIC DNA]</scope>
    <source>
        <strain evidence="2">DSM 16338</strain>
    </source>
</reference>
<gene>
    <name evidence="2" type="ORF">XSR1_220013</name>
</gene>
<accession>W1IYC0</accession>
<dbReference type="Proteomes" id="UP000019202">
    <property type="component" value="Unassembled WGS sequence"/>
</dbReference>
<evidence type="ECO:0000313" key="3">
    <source>
        <dbReference type="Proteomes" id="UP000019202"/>
    </source>
</evidence>
<organism evidence="2 3">
    <name type="scientific">Xenorhabdus szentirmaii DSM 16338</name>
    <dbReference type="NCBI Taxonomy" id="1427518"/>
    <lineage>
        <taxon>Bacteria</taxon>
        <taxon>Pseudomonadati</taxon>
        <taxon>Pseudomonadota</taxon>
        <taxon>Gammaproteobacteria</taxon>
        <taxon>Enterobacterales</taxon>
        <taxon>Morganellaceae</taxon>
        <taxon>Xenorhabdus</taxon>
    </lineage>
</organism>
<evidence type="ECO:0000313" key="2">
    <source>
        <dbReference type="EMBL" id="CDL82631.1"/>
    </source>
</evidence>
<dbReference type="EMBL" id="CBXF010000080">
    <property type="protein sequence ID" value="CDL82631.1"/>
    <property type="molecule type" value="Genomic_DNA"/>
</dbReference>
<dbReference type="AlphaFoldDB" id="W1IYC0"/>
<feature type="compositionally biased region" description="Polar residues" evidence="1">
    <location>
        <begin position="1"/>
        <end position="11"/>
    </location>
</feature>
<evidence type="ECO:0000256" key="1">
    <source>
        <dbReference type="SAM" id="MobiDB-lite"/>
    </source>
</evidence>
<feature type="region of interest" description="Disordered" evidence="1">
    <location>
        <begin position="1"/>
        <end position="21"/>
    </location>
</feature>
<name>W1IYC0_9GAMM</name>
<sequence>MTENHTAIISRSQHKEKKSKTSINLGLIQKSAEYAEYPVITENYLKKHTP</sequence>
<keyword evidence="3" id="KW-1185">Reference proteome</keyword>
<proteinExistence type="predicted"/>